<dbReference type="Proteomes" id="UP000030760">
    <property type="component" value="Unassembled WGS sequence"/>
</dbReference>
<feature type="compositionally biased region" description="Basic residues" evidence="1">
    <location>
        <begin position="1"/>
        <end position="11"/>
    </location>
</feature>
<feature type="region of interest" description="Disordered" evidence="1">
    <location>
        <begin position="1"/>
        <end position="117"/>
    </location>
</feature>
<feature type="compositionally biased region" description="Basic and acidic residues" evidence="1">
    <location>
        <begin position="79"/>
        <end position="93"/>
    </location>
</feature>
<evidence type="ECO:0000313" key="3">
    <source>
        <dbReference type="Proteomes" id="UP000030760"/>
    </source>
</evidence>
<gene>
    <name evidence="2" type="ORF">SBD_3453</name>
</gene>
<dbReference type="AlphaFoldDB" id="M3FVA8"/>
<dbReference type="EMBL" id="KB405067">
    <property type="protein sequence ID" value="EMF56139.1"/>
    <property type="molecule type" value="Genomic_DNA"/>
</dbReference>
<protein>
    <submittedName>
        <fullName evidence="2">Uncharacterized protein</fullName>
    </submittedName>
</protein>
<organism evidence="2 3">
    <name type="scientific">Streptomyces bottropensis ATCC 25435</name>
    <dbReference type="NCBI Taxonomy" id="1054862"/>
    <lineage>
        <taxon>Bacteria</taxon>
        <taxon>Bacillati</taxon>
        <taxon>Actinomycetota</taxon>
        <taxon>Actinomycetes</taxon>
        <taxon>Kitasatosporales</taxon>
        <taxon>Streptomycetaceae</taxon>
        <taxon>Streptomyces</taxon>
    </lineage>
</organism>
<feature type="compositionally biased region" description="Basic and acidic residues" evidence="1">
    <location>
        <begin position="21"/>
        <end position="31"/>
    </location>
</feature>
<proteinExistence type="predicted"/>
<evidence type="ECO:0000256" key="1">
    <source>
        <dbReference type="SAM" id="MobiDB-lite"/>
    </source>
</evidence>
<feature type="compositionally biased region" description="Basic and acidic residues" evidence="1">
    <location>
        <begin position="39"/>
        <end position="48"/>
    </location>
</feature>
<name>M3FVA8_9ACTN</name>
<evidence type="ECO:0000313" key="2">
    <source>
        <dbReference type="EMBL" id="EMF56139.1"/>
    </source>
</evidence>
<reference evidence="3" key="1">
    <citation type="journal article" date="2013" name="Genome Announc.">
        <title>Draft Genome Sequence of Streptomyces bottropensis ATCC 25435, a Bottromycin-Producing Actinomycete.</title>
        <authorList>
            <person name="Zhang H."/>
            <person name="Zhou W."/>
            <person name="Zhuang Y."/>
            <person name="Liang X."/>
            <person name="Liu T."/>
        </authorList>
    </citation>
    <scope>NUCLEOTIDE SEQUENCE [LARGE SCALE GENOMIC DNA]</scope>
    <source>
        <strain evidence="3">ATCC 25435</strain>
    </source>
</reference>
<sequence>MLQHGPQHHAGTRPPPVAVGDARHGRGGERGRGRRRSEGRRAGRRGRESGSVQGGCCRGLGHDDHPRERVRHCAVSKGEACRSRLTRDGDRWPYPRVAGRRSDATRSTGPEQPCARS</sequence>
<accession>M3FVA8</accession>